<dbReference type="RefSeq" id="WP_181535051.1">
    <property type="nucleotide sequence ID" value="NZ_JACDUU010000001.1"/>
</dbReference>
<evidence type="ECO:0000256" key="3">
    <source>
        <dbReference type="ARBA" id="ARBA00023163"/>
    </source>
</evidence>
<dbReference type="SUPFAM" id="SSF46689">
    <property type="entry name" value="Homeodomain-like"/>
    <property type="match status" value="1"/>
</dbReference>
<keyword evidence="7" id="KW-1185">Reference proteome</keyword>
<dbReference type="GO" id="GO:0003677">
    <property type="term" value="F:DNA binding"/>
    <property type="evidence" value="ECO:0007669"/>
    <property type="project" value="UniProtKB-UniRule"/>
</dbReference>
<evidence type="ECO:0000256" key="1">
    <source>
        <dbReference type="ARBA" id="ARBA00023015"/>
    </source>
</evidence>
<feature type="domain" description="HTH tetR-type" evidence="5">
    <location>
        <begin position="1"/>
        <end position="61"/>
    </location>
</feature>
<protein>
    <submittedName>
        <fullName evidence="6">AcrR family transcriptional regulator</fullName>
    </submittedName>
</protein>
<accession>A0A7V9YWZ5</accession>
<dbReference type="PANTHER" id="PTHR43479">
    <property type="entry name" value="ACREF/ENVCD OPERON REPRESSOR-RELATED"/>
    <property type="match status" value="1"/>
</dbReference>
<dbReference type="InterPro" id="IPR001647">
    <property type="entry name" value="HTH_TetR"/>
</dbReference>
<name>A0A7V9YWZ5_9BACL</name>
<comment type="caution">
    <text evidence="6">The sequence shown here is derived from an EMBL/GenBank/DDBJ whole genome shotgun (WGS) entry which is preliminary data.</text>
</comment>
<evidence type="ECO:0000256" key="4">
    <source>
        <dbReference type="PROSITE-ProRule" id="PRU00335"/>
    </source>
</evidence>
<sequence>MSRRDQIIAAAMRLFAQKGYHATSMQEIAENSGLAKGSLYNYFKSKDEIAMSIFSYYYDLLFDKISQVAEDDTLSSKEKFMKQLEVQIREFDHHKDFIRMQMTEQVVKVNDDVHKLVFRIRAETLNWYRNAIIDIYGESVKNFALDLATMLNGMLKEYLFYIAIDKKEIRLDKLAPFLIKRLDAMIQSLTDKETPLLTDEVMKDYIDIGKISKEKVRKQIIRHIDEMIERLEDESDKNHVVSSDVIHSLNTLKQEFSRNDQEVRKFIVEALLLYLQNLQRIDLTCFVKELKAKMDVYFTN</sequence>
<reference evidence="6 7" key="1">
    <citation type="submission" date="2020-07" db="EMBL/GenBank/DDBJ databases">
        <title>Genomic Encyclopedia of Type Strains, Phase IV (KMG-IV): sequencing the most valuable type-strain genomes for metagenomic binning, comparative biology and taxonomic classification.</title>
        <authorList>
            <person name="Goeker M."/>
        </authorList>
    </citation>
    <scope>NUCLEOTIDE SEQUENCE [LARGE SCALE GENOMIC DNA]</scope>
    <source>
        <strain evidence="6 7">DSM 25220</strain>
    </source>
</reference>
<dbReference type="InterPro" id="IPR009057">
    <property type="entry name" value="Homeodomain-like_sf"/>
</dbReference>
<evidence type="ECO:0000256" key="2">
    <source>
        <dbReference type="ARBA" id="ARBA00023125"/>
    </source>
</evidence>
<dbReference type="GO" id="GO:0045892">
    <property type="term" value="P:negative regulation of DNA-templated transcription"/>
    <property type="evidence" value="ECO:0007669"/>
    <property type="project" value="UniProtKB-ARBA"/>
</dbReference>
<evidence type="ECO:0000313" key="7">
    <source>
        <dbReference type="Proteomes" id="UP000580891"/>
    </source>
</evidence>
<dbReference type="Proteomes" id="UP000580891">
    <property type="component" value="Unassembled WGS sequence"/>
</dbReference>
<dbReference type="Gene3D" id="1.10.357.10">
    <property type="entry name" value="Tetracycline Repressor, domain 2"/>
    <property type="match status" value="1"/>
</dbReference>
<evidence type="ECO:0000259" key="5">
    <source>
        <dbReference type="PROSITE" id="PS50977"/>
    </source>
</evidence>
<dbReference type="FunFam" id="1.10.10.60:FF:000141">
    <property type="entry name" value="TetR family transcriptional regulator"/>
    <property type="match status" value="1"/>
</dbReference>
<evidence type="ECO:0000313" key="6">
    <source>
        <dbReference type="EMBL" id="MBA2869772.1"/>
    </source>
</evidence>
<dbReference type="EMBL" id="JACDUU010000001">
    <property type="protein sequence ID" value="MBA2869772.1"/>
    <property type="molecule type" value="Genomic_DNA"/>
</dbReference>
<keyword evidence="1" id="KW-0805">Transcription regulation</keyword>
<dbReference type="AlphaFoldDB" id="A0A7V9YWZ5"/>
<feature type="DNA-binding region" description="H-T-H motif" evidence="4">
    <location>
        <begin position="24"/>
        <end position="43"/>
    </location>
</feature>
<keyword evidence="2 4" id="KW-0238">DNA-binding</keyword>
<proteinExistence type="predicted"/>
<dbReference type="PRINTS" id="PR00455">
    <property type="entry name" value="HTHTETR"/>
</dbReference>
<organism evidence="6 7">
    <name type="scientific">[Anoxybacillus] calidus</name>
    <dbReference type="NCBI Taxonomy" id="575178"/>
    <lineage>
        <taxon>Bacteria</taxon>
        <taxon>Bacillati</taxon>
        <taxon>Bacillota</taxon>
        <taxon>Bacilli</taxon>
        <taxon>Bacillales</taxon>
        <taxon>Anoxybacillaceae</taxon>
        <taxon>Paranoxybacillus</taxon>
    </lineage>
</organism>
<dbReference type="InterPro" id="IPR050624">
    <property type="entry name" value="HTH-type_Tx_Regulator"/>
</dbReference>
<gene>
    <name evidence="6" type="ORF">HNQ85_000030</name>
</gene>
<dbReference type="PANTHER" id="PTHR43479:SF22">
    <property type="entry name" value="TRANSCRIPTIONAL REGULATOR, TETR FAMILY"/>
    <property type="match status" value="1"/>
</dbReference>
<dbReference type="PROSITE" id="PS01081">
    <property type="entry name" value="HTH_TETR_1"/>
    <property type="match status" value="1"/>
</dbReference>
<dbReference type="Pfam" id="PF00440">
    <property type="entry name" value="TetR_N"/>
    <property type="match status" value="1"/>
</dbReference>
<dbReference type="InterPro" id="IPR023772">
    <property type="entry name" value="DNA-bd_HTH_TetR-type_CS"/>
</dbReference>
<dbReference type="PROSITE" id="PS50977">
    <property type="entry name" value="HTH_TETR_2"/>
    <property type="match status" value="1"/>
</dbReference>
<keyword evidence="3" id="KW-0804">Transcription</keyword>